<name>A0ABR0SVP4_9HYPO</name>
<dbReference type="Proteomes" id="UP001338125">
    <property type="component" value="Unassembled WGS sequence"/>
</dbReference>
<evidence type="ECO:0000313" key="3">
    <source>
        <dbReference type="Proteomes" id="UP001338125"/>
    </source>
</evidence>
<dbReference type="EMBL" id="JAVFKD010000004">
    <property type="protein sequence ID" value="KAK5996218.1"/>
    <property type="molecule type" value="Genomic_DNA"/>
</dbReference>
<evidence type="ECO:0000313" key="2">
    <source>
        <dbReference type="EMBL" id="KAK5996218.1"/>
    </source>
</evidence>
<accession>A0ABR0SVP4</accession>
<keyword evidence="3" id="KW-1185">Reference proteome</keyword>
<reference evidence="2 3" key="1">
    <citation type="submission" date="2024-01" db="EMBL/GenBank/DDBJ databases">
        <title>Complete genome of Cladobotryum mycophilum ATHUM6906.</title>
        <authorList>
            <person name="Christinaki A.C."/>
            <person name="Myridakis A.I."/>
            <person name="Kouvelis V.N."/>
        </authorList>
    </citation>
    <scope>NUCLEOTIDE SEQUENCE [LARGE SCALE GENOMIC DNA]</scope>
    <source>
        <strain evidence="2 3">ATHUM6906</strain>
    </source>
</reference>
<protein>
    <submittedName>
        <fullName evidence="2">Uncharacterized protein</fullName>
    </submittedName>
</protein>
<feature type="chain" id="PRO_5046772836" evidence="1">
    <location>
        <begin position="20"/>
        <end position="67"/>
    </location>
</feature>
<gene>
    <name evidence="2" type="ORF">PT974_04648</name>
</gene>
<evidence type="ECO:0000256" key="1">
    <source>
        <dbReference type="SAM" id="SignalP"/>
    </source>
</evidence>
<feature type="signal peptide" evidence="1">
    <location>
        <begin position="1"/>
        <end position="19"/>
    </location>
</feature>
<proteinExistence type="predicted"/>
<organism evidence="2 3">
    <name type="scientific">Cladobotryum mycophilum</name>
    <dbReference type="NCBI Taxonomy" id="491253"/>
    <lineage>
        <taxon>Eukaryota</taxon>
        <taxon>Fungi</taxon>
        <taxon>Dikarya</taxon>
        <taxon>Ascomycota</taxon>
        <taxon>Pezizomycotina</taxon>
        <taxon>Sordariomycetes</taxon>
        <taxon>Hypocreomycetidae</taxon>
        <taxon>Hypocreales</taxon>
        <taxon>Hypocreaceae</taxon>
        <taxon>Cladobotryum</taxon>
    </lineage>
</organism>
<sequence>MKAFTVLSALFLGIMSVQAQTPVPSCDLNKCMDDCDAKGAIAGICKKGECVCFTTPSIPKPTRPPHN</sequence>
<comment type="caution">
    <text evidence="2">The sequence shown here is derived from an EMBL/GenBank/DDBJ whole genome shotgun (WGS) entry which is preliminary data.</text>
</comment>
<keyword evidence="1" id="KW-0732">Signal</keyword>